<dbReference type="EMBL" id="RQZC01000014">
    <property type="protein sequence ID" value="RRD28889.1"/>
    <property type="molecule type" value="Genomic_DNA"/>
</dbReference>
<comment type="caution">
    <text evidence="3">The sequence shown here is derived from an EMBL/GenBank/DDBJ whole genome shotgun (WGS) entry which is preliminary data.</text>
</comment>
<dbReference type="AlphaFoldDB" id="A0A3P1V3X2"/>
<feature type="domain" description="M23ase beta-sheet core" evidence="2">
    <location>
        <begin position="209"/>
        <end position="262"/>
    </location>
</feature>
<evidence type="ECO:0000313" key="3">
    <source>
        <dbReference type="EMBL" id="RRD28889.1"/>
    </source>
</evidence>
<evidence type="ECO:0000313" key="4">
    <source>
        <dbReference type="Proteomes" id="UP000271272"/>
    </source>
</evidence>
<accession>A0A3P1V3X2</accession>
<dbReference type="InterPro" id="IPR011055">
    <property type="entry name" value="Dup_hybrid_motif"/>
</dbReference>
<dbReference type="PANTHER" id="PTHR21666">
    <property type="entry name" value="PEPTIDASE-RELATED"/>
    <property type="match status" value="1"/>
</dbReference>
<dbReference type="OrthoDB" id="9809488at2"/>
<dbReference type="SUPFAM" id="SSF51261">
    <property type="entry name" value="Duplicated hybrid motif"/>
    <property type="match status" value="1"/>
</dbReference>
<gene>
    <name evidence="3" type="ORF">EII10_08560</name>
</gene>
<feature type="region of interest" description="Disordered" evidence="1">
    <location>
        <begin position="1"/>
        <end position="59"/>
    </location>
</feature>
<dbReference type="PANTHER" id="PTHR21666:SF270">
    <property type="entry name" value="MUREIN HYDROLASE ACTIVATOR ENVC"/>
    <property type="match status" value="1"/>
</dbReference>
<evidence type="ECO:0000259" key="2">
    <source>
        <dbReference type="Pfam" id="PF01551"/>
    </source>
</evidence>
<dbReference type="Gene3D" id="2.70.70.10">
    <property type="entry name" value="Glucose Permease (Domain IIA)"/>
    <property type="match status" value="1"/>
</dbReference>
<reference evidence="3 4" key="1">
    <citation type="submission" date="2018-11" db="EMBL/GenBank/DDBJ databases">
        <title>Genomes From Bacteria Associated with the Canine Oral Cavity: a Test Case for Automated Genome-Based Taxonomic Assignment.</title>
        <authorList>
            <person name="Coil D.A."/>
            <person name="Jospin G."/>
            <person name="Darling A.E."/>
            <person name="Wallis C."/>
            <person name="Davis I.J."/>
            <person name="Harris S."/>
            <person name="Eisen J.A."/>
            <person name="Holcombe L.J."/>
            <person name="O'Flynn C."/>
        </authorList>
    </citation>
    <scope>NUCLEOTIDE SEQUENCE [LARGE SCALE GENOMIC DNA]</scope>
    <source>
        <strain evidence="3 4">OH5050</strain>
    </source>
</reference>
<dbReference type="InterPro" id="IPR016047">
    <property type="entry name" value="M23ase_b-sheet_dom"/>
</dbReference>
<feature type="region of interest" description="Disordered" evidence="1">
    <location>
        <begin position="252"/>
        <end position="273"/>
    </location>
</feature>
<dbReference type="Proteomes" id="UP000271272">
    <property type="component" value="Unassembled WGS sequence"/>
</dbReference>
<sequence>MGATRCRWPASSHCWPSSWEPGDERAGGTPGRGQARHQPVDHLVVPSSADRRARPRRGARGWCPLPEGLSLPAILTAVGLCLALACVTPPVSRRPPVGVGAPVRGTWVALNSPGQAVPSHGTRAYGQAYAVDLSQPDPGVPLCEGWSLRGRRPEDSACFGQPVLAVGPGRVVAASGSQRDHRSRSTWPLLVGMLLIEGTLRQLAGVGWILGNHVIIEHEGEESGGCSSLYAHLSQGSLRVAVGERVEEGQQLAQVGSTGNSSPRAPGSFRQFA</sequence>
<dbReference type="CDD" id="cd12797">
    <property type="entry name" value="M23_peptidase"/>
    <property type="match status" value="1"/>
</dbReference>
<protein>
    <submittedName>
        <fullName evidence="3">M23 family metallopeptidase</fullName>
    </submittedName>
</protein>
<dbReference type="Pfam" id="PF01551">
    <property type="entry name" value="Peptidase_M23"/>
    <property type="match status" value="1"/>
</dbReference>
<organism evidence="3 4">
    <name type="scientific">Actinomyces bowdenii</name>
    <dbReference type="NCBI Taxonomy" id="131109"/>
    <lineage>
        <taxon>Bacteria</taxon>
        <taxon>Bacillati</taxon>
        <taxon>Actinomycetota</taxon>
        <taxon>Actinomycetes</taxon>
        <taxon>Actinomycetales</taxon>
        <taxon>Actinomycetaceae</taxon>
        <taxon>Actinomyces</taxon>
    </lineage>
</organism>
<feature type="compositionally biased region" description="Polar residues" evidence="1">
    <location>
        <begin position="252"/>
        <end position="263"/>
    </location>
</feature>
<proteinExistence type="predicted"/>
<name>A0A3P1V3X2_9ACTO</name>
<dbReference type="GO" id="GO:0004222">
    <property type="term" value="F:metalloendopeptidase activity"/>
    <property type="evidence" value="ECO:0007669"/>
    <property type="project" value="TreeGrafter"/>
</dbReference>
<evidence type="ECO:0000256" key="1">
    <source>
        <dbReference type="SAM" id="MobiDB-lite"/>
    </source>
</evidence>
<dbReference type="InterPro" id="IPR050570">
    <property type="entry name" value="Cell_wall_metabolism_enzyme"/>
</dbReference>
<keyword evidence="4" id="KW-1185">Reference proteome</keyword>